<dbReference type="Proteomes" id="UP000677228">
    <property type="component" value="Unassembled WGS sequence"/>
</dbReference>
<accession>A0A8S2ED66</accession>
<keyword evidence="2" id="KW-0472">Membrane</keyword>
<evidence type="ECO:0000313" key="5">
    <source>
        <dbReference type="EMBL" id="CAF4004844.1"/>
    </source>
</evidence>
<dbReference type="Proteomes" id="UP000682733">
    <property type="component" value="Unassembled WGS sequence"/>
</dbReference>
<protein>
    <recommendedName>
        <fullName evidence="3">EF-hand domain-containing protein</fullName>
    </recommendedName>
</protein>
<dbReference type="PROSITE" id="PS00018">
    <property type="entry name" value="EF_HAND_1"/>
    <property type="match status" value="1"/>
</dbReference>
<dbReference type="InterPro" id="IPR018247">
    <property type="entry name" value="EF_Hand_1_Ca_BS"/>
</dbReference>
<dbReference type="InterPro" id="IPR011992">
    <property type="entry name" value="EF-hand-dom_pair"/>
</dbReference>
<comment type="caution">
    <text evidence="4">The sequence shown here is derived from an EMBL/GenBank/DDBJ whole genome shotgun (WGS) entry which is preliminary data.</text>
</comment>
<feature type="transmembrane region" description="Helical" evidence="2">
    <location>
        <begin position="887"/>
        <end position="907"/>
    </location>
</feature>
<evidence type="ECO:0000313" key="4">
    <source>
        <dbReference type="EMBL" id="CAF1194556.1"/>
    </source>
</evidence>
<dbReference type="EMBL" id="CAJOBA010035455">
    <property type="protein sequence ID" value="CAF4004844.1"/>
    <property type="molecule type" value="Genomic_DNA"/>
</dbReference>
<dbReference type="SUPFAM" id="SSF47473">
    <property type="entry name" value="EF-hand"/>
    <property type="match status" value="1"/>
</dbReference>
<feature type="transmembrane region" description="Helical" evidence="2">
    <location>
        <begin position="801"/>
        <end position="821"/>
    </location>
</feature>
<evidence type="ECO:0000256" key="1">
    <source>
        <dbReference type="ARBA" id="ARBA00022837"/>
    </source>
</evidence>
<keyword evidence="1" id="KW-0106">Calcium</keyword>
<keyword evidence="2" id="KW-0812">Transmembrane</keyword>
<reference evidence="4" key="1">
    <citation type="submission" date="2021-02" db="EMBL/GenBank/DDBJ databases">
        <authorList>
            <person name="Nowell W R."/>
        </authorList>
    </citation>
    <scope>NUCLEOTIDE SEQUENCE</scope>
</reference>
<feature type="transmembrane region" description="Helical" evidence="2">
    <location>
        <begin position="766"/>
        <end position="789"/>
    </location>
</feature>
<feature type="domain" description="EF-hand" evidence="3">
    <location>
        <begin position="438"/>
        <end position="473"/>
    </location>
</feature>
<evidence type="ECO:0000256" key="2">
    <source>
        <dbReference type="SAM" id="Phobius"/>
    </source>
</evidence>
<feature type="transmembrane region" description="Helical" evidence="2">
    <location>
        <begin position="631"/>
        <end position="651"/>
    </location>
</feature>
<dbReference type="PROSITE" id="PS50222">
    <property type="entry name" value="EF_HAND_2"/>
    <property type="match status" value="1"/>
</dbReference>
<feature type="transmembrane region" description="Helical" evidence="2">
    <location>
        <begin position="680"/>
        <end position="701"/>
    </location>
</feature>
<dbReference type="InterPro" id="IPR002048">
    <property type="entry name" value="EF_hand_dom"/>
</dbReference>
<dbReference type="GO" id="GO:0005509">
    <property type="term" value="F:calcium ion binding"/>
    <property type="evidence" value="ECO:0007669"/>
    <property type="project" value="InterPro"/>
</dbReference>
<dbReference type="AlphaFoldDB" id="A0A8S2ED66"/>
<evidence type="ECO:0000259" key="3">
    <source>
        <dbReference type="PROSITE" id="PS50222"/>
    </source>
</evidence>
<proteinExistence type="predicted"/>
<sequence length="912" mass="105764">MSAGSKEGEKTEGRIIARLSERQGSRNLQPKSSLLAMLTRKEYDVIFHANKDSFNKSEVIQVAAATTQTLDQHQHDEFCANEIRRNLQPKSSLLAMLTRKEYDVIFHGNKKSCNKSEVIQVATTIHTVNDAQHDERFSKTQHLSQEINVRILDDERIKGRNTSTAFDQHVSFPIGRTFNEISMKVLKAKNGTEKEDENKIKNKSICFLYKNKIINDHAKHVEDVMSELTNERNKETFLYMLLIPIREKPSEMPPLEQVLYELPHERHKLCNHVSITDSVIRTADKNEGFSKPISPKKYHYNGQNPGNAFPLFVYYQDVIIELKDIQVGDHVQLLRNKSLKQLKMEESEQDKYDLYYHGYLLELNKQLSEYRDSLFNTDTIIIIDLIERCREEKSVQVESLSTFKKSNSDRMEYNFSYDYQALLLFVRLSLQSIIFSDEYEDRFERYYAYCDRDKSGHLDLNEMYIGLLTVLKLVDDVAESHRYLIPIDNEHDGKLDKVDFKCLLVDMLTEYFTHNKLNYFQKNDEKVNMSEAYTNAIHPFLNKVNNTVKDKMDVPTREDIEAIPYYVIKQKIFDIKRDKKLVQKKHNEAELDLLTKNAYVMKASGNTDKQGRLINRAYHHYIESKGTNREVVLAVISLCLYIFVIFIHPCIPYISRKHFTKDYPPSTGSRPWFVKSIEFSYIYIGGISYSIFLGMIVYAVVQYGELFNELNSIMLRVTNDERFVELGAADYLNLRQPNNLNLFLAQVRRLVAKTNKSEYRTCLSTITYALILDLILGLTAIIRLLIYGLGESIDLLTSFSLIDICILTITIVIFLIIVVFFNHTTTHHILQLLKRTKKEAVCELLLKKDNTIEDRNIQYLSTVIEYLEAAKAKYSVKLFGLIVDRALLLKIVTVLLTGGGSGLFSLLQKDKK</sequence>
<organism evidence="4 6">
    <name type="scientific">Didymodactylos carnosus</name>
    <dbReference type="NCBI Taxonomy" id="1234261"/>
    <lineage>
        <taxon>Eukaryota</taxon>
        <taxon>Metazoa</taxon>
        <taxon>Spiralia</taxon>
        <taxon>Gnathifera</taxon>
        <taxon>Rotifera</taxon>
        <taxon>Eurotatoria</taxon>
        <taxon>Bdelloidea</taxon>
        <taxon>Philodinida</taxon>
        <taxon>Philodinidae</taxon>
        <taxon>Didymodactylos</taxon>
    </lineage>
</organism>
<gene>
    <name evidence="4" type="ORF">OVA965_LOCUS23678</name>
    <name evidence="5" type="ORF">TMI583_LOCUS24399</name>
</gene>
<name>A0A8S2ED66_9BILA</name>
<dbReference type="EMBL" id="CAJNOK010013923">
    <property type="protein sequence ID" value="CAF1194556.1"/>
    <property type="molecule type" value="Genomic_DNA"/>
</dbReference>
<evidence type="ECO:0000313" key="6">
    <source>
        <dbReference type="Proteomes" id="UP000677228"/>
    </source>
</evidence>
<keyword evidence="2" id="KW-1133">Transmembrane helix</keyword>